<dbReference type="AlphaFoldDB" id="A0A9P8QSZ5"/>
<dbReference type="EMBL" id="JAIWOZ010000003">
    <property type="protein sequence ID" value="KAH6608188.1"/>
    <property type="molecule type" value="Genomic_DNA"/>
</dbReference>
<sequence length="90" mass="9832">MRAIASASTSAAAASVPAHVLPSPGGGRWCWSAEIWALRPRKRSRLYVGSSTTQRETAAARAFVSVAASGCLLLTQHEWMDKTWQQKLYK</sequence>
<name>A0A9P8QSZ5_9HYPO</name>
<evidence type="ECO:0000313" key="1">
    <source>
        <dbReference type="EMBL" id="KAH6608188.1"/>
    </source>
</evidence>
<evidence type="ECO:0000313" key="2">
    <source>
        <dbReference type="Proteomes" id="UP000827724"/>
    </source>
</evidence>
<reference evidence="1" key="1">
    <citation type="submission" date="2021-08" db="EMBL/GenBank/DDBJ databases">
        <title>Chromosome-Level Trichoderma cornu-damae using Hi-C Data.</title>
        <authorList>
            <person name="Kim C.S."/>
        </authorList>
    </citation>
    <scope>NUCLEOTIDE SEQUENCE</scope>
    <source>
        <strain evidence="1">KA19-0412C</strain>
    </source>
</reference>
<comment type="caution">
    <text evidence="1">The sequence shown here is derived from an EMBL/GenBank/DDBJ whole genome shotgun (WGS) entry which is preliminary data.</text>
</comment>
<gene>
    <name evidence="1" type="ORF">Trco_004501</name>
</gene>
<protein>
    <submittedName>
        <fullName evidence="1">Uncharacterized protein</fullName>
    </submittedName>
</protein>
<organism evidence="1 2">
    <name type="scientific">Trichoderma cornu-damae</name>
    <dbReference type="NCBI Taxonomy" id="654480"/>
    <lineage>
        <taxon>Eukaryota</taxon>
        <taxon>Fungi</taxon>
        <taxon>Dikarya</taxon>
        <taxon>Ascomycota</taxon>
        <taxon>Pezizomycotina</taxon>
        <taxon>Sordariomycetes</taxon>
        <taxon>Hypocreomycetidae</taxon>
        <taxon>Hypocreales</taxon>
        <taxon>Hypocreaceae</taxon>
        <taxon>Trichoderma</taxon>
    </lineage>
</organism>
<accession>A0A9P8QSZ5</accession>
<keyword evidence="2" id="KW-1185">Reference proteome</keyword>
<proteinExistence type="predicted"/>
<dbReference type="Proteomes" id="UP000827724">
    <property type="component" value="Unassembled WGS sequence"/>
</dbReference>